<feature type="coiled-coil region" evidence="7">
    <location>
        <begin position="310"/>
        <end position="344"/>
    </location>
</feature>
<keyword evidence="6 8" id="KW-0472">Membrane</keyword>
<dbReference type="InterPro" id="IPR050445">
    <property type="entry name" value="Bact_polysacc_biosynth/exp"/>
</dbReference>
<accession>A0A833MDV6</accession>
<dbReference type="Pfam" id="PF13807">
    <property type="entry name" value="GNVR"/>
    <property type="match status" value="1"/>
</dbReference>
<dbReference type="RefSeq" id="WP_151866016.1">
    <property type="nucleotide sequence ID" value="NZ_WBZB01000026.1"/>
</dbReference>
<comment type="subcellular location">
    <subcellularLocation>
        <location evidence="1">Cell membrane</location>
        <topology evidence="1">Multi-pass membrane protein</topology>
    </subcellularLocation>
</comment>
<dbReference type="InterPro" id="IPR003856">
    <property type="entry name" value="LPS_length_determ_N"/>
</dbReference>
<evidence type="ECO:0000256" key="2">
    <source>
        <dbReference type="ARBA" id="ARBA00006683"/>
    </source>
</evidence>
<protein>
    <recommendedName>
        <fullName evidence="13">Lipopolysaccharide biosynthesis protein</fullName>
    </recommendedName>
</protein>
<evidence type="ECO:0000256" key="8">
    <source>
        <dbReference type="SAM" id="Phobius"/>
    </source>
</evidence>
<keyword evidence="7" id="KW-0175">Coiled coil</keyword>
<keyword evidence="5 8" id="KW-1133">Transmembrane helix</keyword>
<dbReference type="PANTHER" id="PTHR32309:SF13">
    <property type="entry name" value="FERRIC ENTEROBACTIN TRANSPORT PROTEIN FEPE"/>
    <property type="match status" value="1"/>
</dbReference>
<dbReference type="GO" id="GO:0005886">
    <property type="term" value="C:plasma membrane"/>
    <property type="evidence" value="ECO:0007669"/>
    <property type="project" value="UniProtKB-SubCell"/>
</dbReference>
<comment type="similarity">
    <text evidence="2">Belongs to the CpsC/CapA family.</text>
</comment>
<dbReference type="Pfam" id="PF02706">
    <property type="entry name" value="Wzz"/>
    <property type="match status" value="1"/>
</dbReference>
<evidence type="ECO:0000256" key="3">
    <source>
        <dbReference type="ARBA" id="ARBA00022475"/>
    </source>
</evidence>
<dbReference type="EMBL" id="WBZB01000026">
    <property type="protein sequence ID" value="KAB3529715.1"/>
    <property type="molecule type" value="Genomic_DNA"/>
</dbReference>
<evidence type="ECO:0000313" key="12">
    <source>
        <dbReference type="Proteomes" id="UP000465601"/>
    </source>
</evidence>
<reference evidence="11 12" key="1">
    <citation type="submission" date="2019-10" db="EMBL/GenBank/DDBJ databases">
        <title>Alkaliphilus serpentinus sp. nov. and Alkaliphilus pronyensis sp. nov., two novel anaerobic alkaliphilic species isolated from the serpentinized-hosted hydrothermal field of the Prony Bay (New Caledonia).</title>
        <authorList>
            <person name="Postec A."/>
        </authorList>
    </citation>
    <scope>NUCLEOTIDE SEQUENCE [LARGE SCALE GENOMIC DNA]</scope>
    <source>
        <strain evidence="11 12">LacT</strain>
    </source>
</reference>
<keyword evidence="4 8" id="KW-0812">Transmembrane</keyword>
<evidence type="ECO:0000259" key="10">
    <source>
        <dbReference type="Pfam" id="PF13807"/>
    </source>
</evidence>
<feature type="domain" description="Tyrosine-protein kinase G-rich" evidence="10">
    <location>
        <begin position="343"/>
        <end position="413"/>
    </location>
</feature>
<name>A0A833MDV6_9FIRM</name>
<evidence type="ECO:0000256" key="7">
    <source>
        <dbReference type="SAM" id="Coils"/>
    </source>
</evidence>
<feature type="transmembrane region" description="Helical" evidence="8">
    <location>
        <begin position="393"/>
        <end position="414"/>
    </location>
</feature>
<organism evidence="11 12">
    <name type="scientific">Alkaliphilus serpentinus</name>
    <dbReference type="NCBI Taxonomy" id="1482731"/>
    <lineage>
        <taxon>Bacteria</taxon>
        <taxon>Bacillati</taxon>
        <taxon>Bacillota</taxon>
        <taxon>Clostridia</taxon>
        <taxon>Peptostreptococcales</taxon>
        <taxon>Natronincolaceae</taxon>
        <taxon>Alkaliphilus</taxon>
    </lineage>
</organism>
<dbReference type="OrthoDB" id="2360475at2"/>
<evidence type="ECO:0000256" key="5">
    <source>
        <dbReference type="ARBA" id="ARBA00022989"/>
    </source>
</evidence>
<dbReference type="GO" id="GO:0004713">
    <property type="term" value="F:protein tyrosine kinase activity"/>
    <property type="evidence" value="ECO:0007669"/>
    <property type="project" value="TreeGrafter"/>
</dbReference>
<evidence type="ECO:0000256" key="1">
    <source>
        <dbReference type="ARBA" id="ARBA00004651"/>
    </source>
</evidence>
<feature type="transmembrane region" description="Helical" evidence="8">
    <location>
        <begin position="20"/>
        <end position="39"/>
    </location>
</feature>
<sequence>MEEISLRELIEILLKRKTMIIGITILAVLISAVVSFALLEPVYETKMVLMASNFSERLQPNQFNSEGIDNILDSLSRFPDMTLETYKQQIKAPRIMRQTIADLGLEDIYDIETLAKKIELETIKDTNLITIKMKDNDPEKAASIVNKVGEEFVSFVSDKAKEQATASSSYIEAQMVFEKEKLDEALIELRNYLAQPKGTEELKRELEAKLTQITEFKTENTNSQMRKDVLEKSIGRIEQQIINTDKKLITNKTILDDPLMKDLVEENTNSSTRELAGIKVESEEINPVYLELETALNTFVIELAEVDARLTNLQGKINETQFQIETLQAELAEKEHEERIIRQKVDVAQNTYNAFVEKHEELRVTESSQIGESNMIVISKAYPTTQPVGPRKVLNVAIAAVLGLMISVFAAFFIEYWNSEDKDKIAKNHVAN</sequence>
<evidence type="ECO:0000313" key="11">
    <source>
        <dbReference type="EMBL" id="KAB3529715.1"/>
    </source>
</evidence>
<evidence type="ECO:0008006" key="13">
    <source>
        <dbReference type="Google" id="ProtNLM"/>
    </source>
</evidence>
<feature type="coiled-coil region" evidence="7">
    <location>
        <begin position="175"/>
        <end position="219"/>
    </location>
</feature>
<feature type="domain" description="Polysaccharide chain length determinant N-terminal" evidence="9">
    <location>
        <begin position="2"/>
        <end position="103"/>
    </location>
</feature>
<dbReference type="Proteomes" id="UP000465601">
    <property type="component" value="Unassembled WGS sequence"/>
</dbReference>
<evidence type="ECO:0000256" key="6">
    <source>
        <dbReference type="ARBA" id="ARBA00023136"/>
    </source>
</evidence>
<dbReference type="PANTHER" id="PTHR32309">
    <property type="entry name" value="TYROSINE-PROTEIN KINASE"/>
    <property type="match status" value="1"/>
</dbReference>
<keyword evidence="12" id="KW-1185">Reference proteome</keyword>
<dbReference type="InterPro" id="IPR032807">
    <property type="entry name" value="GNVR"/>
</dbReference>
<evidence type="ECO:0000259" key="9">
    <source>
        <dbReference type="Pfam" id="PF02706"/>
    </source>
</evidence>
<dbReference type="AlphaFoldDB" id="A0A833MDV6"/>
<evidence type="ECO:0000256" key="4">
    <source>
        <dbReference type="ARBA" id="ARBA00022692"/>
    </source>
</evidence>
<proteinExistence type="inferred from homology"/>
<keyword evidence="3" id="KW-1003">Cell membrane</keyword>
<gene>
    <name evidence="11" type="ORF">F8153_08940</name>
</gene>
<comment type="caution">
    <text evidence="11">The sequence shown here is derived from an EMBL/GenBank/DDBJ whole genome shotgun (WGS) entry which is preliminary data.</text>
</comment>